<dbReference type="Gene3D" id="2.120.10.30">
    <property type="entry name" value="TolB, C-terminal domain"/>
    <property type="match status" value="1"/>
</dbReference>
<dbReference type="PANTHER" id="PTHR31460">
    <property type="match status" value="1"/>
</dbReference>
<protein>
    <submittedName>
        <fullName evidence="2">SMP-30/Gluconolaconase/LRE-like region</fullName>
    </submittedName>
</protein>
<dbReference type="SUPFAM" id="SSF63829">
    <property type="entry name" value="Calcium-dependent phosphotriesterase"/>
    <property type="match status" value="1"/>
</dbReference>
<evidence type="ECO:0000313" key="2">
    <source>
        <dbReference type="EMBL" id="KAF3322679.1"/>
    </source>
</evidence>
<accession>A0A833VFN6</accession>
<dbReference type="OrthoDB" id="1902639at2759"/>
<comment type="caution">
    <text evidence="2">The sequence shown here is derived from an EMBL/GenBank/DDBJ whole genome shotgun (WGS) entry which is preliminary data.</text>
</comment>
<sequence length="320" mass="35119">MAGCCSCFCRWSTFALVLFILSAIPISLILSLEQSTKSISYQSRHWSHECAKWDPLSEKFLVSTFSGGGLAEVAPTGGEERVVVQDLAVAGNFSVGINIDRVRRRALVVYSDGIRGRYGAIGAYRIGSWDQLFLTHLTRPGDKPSFADDVAIDEEGNAYITDARSNKIWKVSSDGELLSVIKSDIFVTKRGLLNNLVGLNGIVYHPNGYLLVIHTSTGSLFKFNMRTEEITLVKVEGSLERGDGLELMSNKRLVVAGTPTRLVDSSDDWMTAKVVGRYVGPVHRIPTSATVKDGKVYLNHLVGFGFGRKTHRLAEATFTP</sequence>
<keyword evidence="1" id="KW-1133">Transmembrane helix</keyword>
<gene>
    <name evidence="2" type="ORF">FCM35_KLT12668</name>
</gene>
<proteinExistence type="predicted"/>
<feature type="transmembrane region" description="Helical" evidence="1">
    <location>
        <begin position="12"/>
        <end position="32"/>
    </location>
</feature>
<dbReference type="GO" id="GO:0005783">
    <property type="term" value="C:endoplasmic reticulum"/>
    <property type="evidence" value="ECO:0007669"/>
    <property type="project" value="TreeGrafter"/>
</dbReference>
<name>A0A833VFN6_9POAL</name>
<reference evidence="2" key="1">
    <citation type="submission" date="2020-01" db="EMBL/GenBank/DDBJ databases">
        <title>Genome sequence of Kobresia littledalei, the first chromosome-level genome in the family Cyperaceae.</title>
        <authorList>
            <person name="Qu G."/>
        </authorList>
    </citation>
    <scope>NUCLEOTIDE SEQUENCE</scope>
    <source>
        <strain evidence="2">C.B.Clarke</strain>
        <tissue evidence="2">Leaf</tissue>
    </source>
</reference>
<keyword evidence="1" id="KW-0472">Membrane</keyword>
<evidence type="ECO:0000313" key="3">
    <source>
        <dbReference type="Proteomes" id="UP000623129"/>
    </source>
</evidence>
<dbReference type="PANTHER" id="PTHR31460:SF0">
    <property type="entry name" value="CALCIUM-DEPENDENT PHOSPHOTRIESTERASE SUPERFAMILY PROTEIN-RELATED"/>
    <property type="match status" value="1"/>
</dbReference>
<dbReference type="InterPro" id="IPR053224">
    <property type="entry name" value="Sensory_adhesion_molecule"/>
</dbReference>
<evidence type="ECO:0000256" key="1">
    <source>
        <dbReference type="SAM" id="Phobius"/>
    </source>
</evidence>
<keyword evidence="3" id="KW-1185">Reference proteome</keyword>
<dbReference type="Proteomes" id="UP000623129">
    <property type="component" value="Unassembled WGS sequence"/>
</dbReference>
<dbReference type="EMBL" id="SWLB01000024">
    <property type="protein sequence ID" value="KAF3322679.1"/>
    <property type="molecule type" value="Genomic_DNA"/>
</dbReference>
<keyword evidence="1" id="KW-0812">Transmembrane</keyword>
<organism evidence="2 3">
    <name type="scientific">Carex littledalei</name>
    <dbReference type="NCBI Taxonomy" id="544730"/>
    <lineage>
        <taxon>Eukaryota</taxon>
        <taxon>Viridiplantae</taxon>
        <taxon>Streptophyta</taxon>
        <taxon>Embryophyta</taxon>
        <taxon>Tracheophyta</taxon>
        <taxon>Spermatophyta</taxon>
        <taxon>Magnoliopsida</taxon>
        <taxon>Liliopsida</taxon>
        <taxon>Poales</taxon>
        <taxon>Cyperaceae</taxon>
        <taxon>Cyperoideae</taxon>
        <taxon>Cariceae</taxon>
        <taxon>Carex</taxon>
        <taxon>Carex subgen. Euthyceras</taxon>
    </lineage>
</organism>
<dbReference type="AlphaFoldDB" id="A0A833VFN6"/>
<dbReference type="InterPro" id="IPR011042">
    <property type="entry name" value="6-blade_b-propeller_TolB-like"/>
</dbReference>